<dbReference type="PRINTS" id="PR00862">
    <property type="entry name" value="PROLIGOPTASE"/>
</dbReference>
<dbReference type="GO" id="GO:0070012">
    <property type="term" value="F:oligopeptidase activity"/>
    <property type="evidence" value="ECO:0007669"/>
    <property type="project" value="TreeGrafter"/>
</dbReference>
<dbReference type="InterPro" id="IPR001375">
    <property type="entry name" value="Peptidase_S9_cat"/>
</dbReference>
<keyword evidence="7" id="KW-1185">Reference proteome</keyword>
<dbReference type="GO" id="GO:0006508">
    <property type="term" value="P:proteolysis"/>
    <property type="evidence" value="ECO:0007669"/>
    <property type="project" value="UniProtKB-KW"/>
</dbReference>
<accession>A0A4Q0SXI2</accession>
<dbReference type="SUPFAM" id="SSF53474">
    <property type="entry name" value="alpha/beta-Hydrolases"/>
    <property type="match status" value="1"/>
</dbReference>
<dbReference type="InterPro" id="IPR023302">
    <property type="entry name" value="Pept_S9A_N"/>
</dbReference>
<evidence type="ECO:0000313" key="7">
    <source>
        <dbReference type="Proteomes" id="UP000289437"/>
    </source>
</evidence>
<keyword evidence="3" id="KW-0720">Serine protease</keyword>
<dbReference type="SUPFAM" id="SSF50993">
    <property type="entry name" value="Peptidase/esterase 'gauge' domain"/>
    <property type="match status" value="1"/>
</dbReference>
<evidence type="ECO:0000256" key="2">
    <source>
        <dbReference type="ARBA" id="ARBA00022801"/>
    </source>
</evidence>
<sequence length="673" mass="76542">MPVSKLSMPGVEEVLHGVTVSDPYRWLEDRRLPETEAWILKQQKLCTEYFERVPGLDALRERVRSYLDVDTIEQPLRIKDRYFYLRHEKGEEQKSICVRYGRTGEERRLIDPSKYDPFASVRIHRVSQDGKMLAYELRHGGEDRCSIHILDIETTTILPDQLESGYPRGFAFTPTNDGFYYCHDTGEGRNHSIRLHRFGEATAEEVLLEVPRSPGSRLVLVADESRLGAIWIHQHANTEKLIDFTISSATHTLAWRTVFSGKPHPFHPLLCSGRIFVSTQNQYGNTRVIELAEDGRELRELIPARSLPLRQFAIAHTRIYAGYVDDGIEEVFAWDFRGQFLGRLNLPNDGTIQIYETPYQDADDFFYTYESFSRPPEIFEYSALTDSSTVWHPSTTLTERVSYHIGRVSYLSRDETEIPLTLVASDGVSLHGPAPVIMTSYGGFGISVTPHFSILATIMMEFGAIFALPHIRGGSEFGVQWHDSARARNRQKAFDDFLAAAEFLCDRDITTPGRLAIFGGSNSGLLVGAALTQRPDLFGAVLCIAPLLDMVRYESFNGAARWRREYGTVQDADDFHALYAYSPYHRVQEDVDYPPVMFVSGDKDDRCNPAHVRKMAARLQYRDAQRSAVIVDYGEERGHTPVLPLSVRIDALVRRMAFLAKQLNITLLKRETA</sequence>
<dbReference type="Pfam" id="PF00326">
    <property type="entry name" value="Peptidase_S9"/>
    <property type="match status" value="1"/>
</dbReference>
<reference evidence="6 7" key="1">
    <citation type="submission" date="2018-11" db="EMBL/GenBank/DDBJ databases">
        <authorList>
            <person name="Mardanov A.V."/>
            <person name="Ravin N.V."/>
            <person name="Dedysh S.N."/>
        </authorList>
    </citation>
    <scope>NUCLEOTIDE SEQUENCE [LARGE SCALE GENOMIC DNA]</scope>
    <source>
        <strain evidence="6 7">AF10</strain>
    </source>
</reference>
<dbReference type="AlphaFoldDB" id="A0A4Q0SXI2"/>
<feature type="domain" description="Peptidase S9A N-terminal" evidence="5">
    <location>
        <begin position="11"/>
        <end position="392"/>
    </location>
</feature>
<evidence type="ECO:0000256" key="1">
    <source>
        <dbReference type="ARBA" id="ARBA00022670"/>
    </source>
</evidence>
<evidence type="ECO:0000259" key="4">
    <source>
        <dbReference type="Pfam" id="PF00326"/>
    </source>
</evidence>
<evidence type="ECO:0000256" key="3">
    <source>
        <dbReference type="ARBA" id="ARBA00022825"/>
    </source>
</evidence>
<name>A0A4Q0SXI2_9BACT</name>
<dbReference type="InterPro" id="IPR029058">
    <property type="entry name" value="AB_hydrolase_fold"/>
</dbReference>
<protein>
    <submittedName>
        <fullName evidence="6">Prolyl endopeptidase</fullName>
    </submittedName>
</protein>
<dbReference type="InterPro" id="IPR002470">
    <property type="entry name" value="Peptidase_S9A"/>
</dbReference>
<dbReference type="Gene3D" id="3.40.50.1820">
    <property type="entry name" value="alpha/beta hydrolase"/>
    <property type="match status" value="1"/>
</dbReference>
<gene>
    <name evidence="6" type="ORF">GRAN_5219</name>
</gene>
<keyword evidence="2" id="KW-0378">Hydrolase</keyword>
<dbReference type="PANTHER" id="PTHR42881:SF13">
    <property type="entry name" value="PROLYL ENDOPEPTIDASE"/>
    <property type="match status" value="1"/>
</dbReference>
<dbReference type="PANTHER" id="PTHR42881">
    <property type="entry name" value="PROLYL ENDOPEPTIDASE"/>
    <property type="match status" value="1"/>
</dbReference>
<proteinExistence type="predicted"/>
<dbReference type="EMBL" id="RDSM01000007">
    <property type="protein sequence ID" value="RXH53881.1"/>
    <property type="molecule type" value="Genomic_DNA"/>
</dbReference>
<comment type="caution">
    <text evidence="6">The sequence shown here is derived from an EMBL/GenBank/DDBJ whole genome shotgun (WGS) entry which is preliminary data.</text>
</comment>
<evidence type="ECO:0000259" key="5">
    <source>
        <dbReference type="Pfam" id="PF02897"/>
    </source>
</evidence>
<organism evidence="6 7">
    <name type="scientific">Granulicella sibirica</name>
    <dbReference type="NCBI Taxonomy" id="2479048"/>
    <lineage>
        <taxon>Bacteria</taxon>
        <taxon>Pseudomonadati</taxon>
        <taxon>Acidobacteriota</taxon>
        <taxon>Terriglobia</taxon>
        <taxon>Terriglobales</taxon>
        <taxon>Acidobacteriaceae</taxon>
        <taxon>Granulicella</taxon>
    </lineage>
</organism>
<keyword evidence="1" id="KW-0645">Protease</keyword>
<dbReference type="RefSeq" id="WP_128915762.1">
    <property type="nucleotide sequence ID" value="NZ_RDSM01000007.1"/>
</dbReference>
<dbReference type="Pfam" id="PF02897">
    <property type="entry name" value="Peptidase_S9_N"/>
    <property type="match status" value="1"/>
</dbReference>
<dbReference type="Gene3D" id="2.130.10.120">
    <property type="entry name" value="Prolyl oligopeptidase, N-terminal domain"/>
    <property type="match status" value="1"/>
</dbReference>
<dbReference type="OrthoDB" id="102223at2"/>
<evidence type="ECO:0000313" key="6">
    <source>
        <dbReference type="EMBL" id="RXH53881.1"/>
    </source>
</evidence>
<feature type="domain" description="Peptidase S9 prolyl oligopeptidase catalytic" evidence="4">
    <location>
        <begin position="450"/>
        <end position="664"/>
    </location>
</feature>
<dbReference type="Proteomes" id="UP000289437">
    <property type="component" value="Unassembled WGS sequence"/>
</dbReference>
<dbReference type="GO" id="GO:0005829">
    <property type="term" value="C:cytosol"/>
    <property type="evidence" value="ECO:0007669"/>
    <property type="project" value="TreeGrafter"/>
</dbReference>
<dbReference type="GO" id="GO:0004252">
    <property type="term" value="F:serine-type endopeptidase activity"/>
    <property type="evidence" value="ECO:0007669"/>
    <property type="project" value="InterPro"/>
</dbReference>
<dbReference type="InterPro" id="IPR051167">
    <property type="entry name" value="Prolyl_oligopep/macrocyclase"/>
</dbReference>
<reference evidence="7" key="2">
    <citation type="submission" date="2019-02" db="EMBL/GenBank/DDBJ databases">
        <title>Granulicella sibirica sp. nov., a psychrotolerant acidobacterium isolated from an organic soil layer in forested tundra, West Siberia.</title>
        <authorList>
            <person name="Oshkin I.Y."/>
            <person name="Kulichevskaya I.S."/>
            <person name="Rijpstra W.I.C."/>
            <person name="Sinninghe Damste J.S."/>
            <person name="Rakitin A.L."/>
            <person name="Ravin N.V."/>
            <person name="Dedysh S.N."/>
        </authorList>
    </citation>
    <scope>NUCLEOTIDE SEQUENCE [LARGE SCALE GENOMIC DNA]</scope>
    <source>
        <strain evidence="7">AF10</strain>
    </source>
</reference>